<evidence type="ECO:0000313" key="1">
    <source>
        <dbReference type="EMBL" id="RSU06190.1"/>
    </source>
</evidence>
<dbReference type="RefSeq" id="WP_126826595.1">
    <property type="nucleotide sequence ID" value="NZ_JBHLWU010000003.1"/>
</dbReference>
<reference evidence="1 2" key="1">
    <citation type="submission" date="2017-05" db="EMBL/GenBank/DDBJ databases">
        <title>Vagococcus spp. assemblies.</title>
        <authorList>
            <person name="Gulvik C.A."/>
        </authorList>
    </citation>
    <scope>NUCLEOTIDE SEQUENCE [LARGE SCALE GENOMIC DNA]</scope>
    <source>
        <strain evidence="1 2">DSM 24756</strain>
    </source>
</reference>
<gene>
    <name evidence="1" type="ORF">CBF30_10765</name>
</gene>
<keyword evidence="2" id="KW-1185">Reference proteome</keyword>
<name>A0A430AF38_9ENTE</name>
<comment type="caution">
    <text evidence="1">The sequence shown here is derived from an EMBL/GenBank/DDBJ whole genome shotgun (WGS) entry which is preliminary data.</text>
</comment>
<proteinExistence type="predicted"/>
<protein>
    <submittedName>
        <fullName evidence="1">Uncharacterized protein</fullName>
    </submittedName>
</protein>
<dbReference type="EMBL" id="NGJZ01000004">
    <property type="protein sequence ID" value="RSU06190.1"/>
    <property type="molecule type" value="Genomic_DNA"/>
</dbReference>
<dbReference type="Proteomes" id="UP000288669">
    <property type="component" value="Unassembled WGS sequence"/>
</dbReference>
<evidence type="ECO:0000313" key="2">
    <source>
        <dbReference type="Proteomes" id="UP000288669"/>
    </source>
</evidence>
<organism evidence="1 2">
    <name type="scientific">Vagococcus entomophilus</name>
    <dbReference type="NCBI Taxonomy" id="1160095"/>
    <lineage>
        <taxon>Bacteria</taxon>
        <taxon>Bacillati</taxon>
        <taxon>Bacillota</taxon>
        <taxon>Bacilli</taxon>
        <taxon>Lactobacillales</taxon>
        <taxon>Enterococcaceae</taxon>
        <taxon>Vagococcus</taxon>
    </lineage>
</organism>
<accession>A0A430AF38</accession>
<sequence length="80" mass="9440">MKKIGNSEHLVKNDLNRFQDSLKGKWYTLGELEDSEMEWWLFGVIDADFDKPLPVPTPWLTEEDREDFTPLIVKKSINMI</sequence>
<dbReference type="AlphaFoldDB" id="A0A430AF38"/>